<gene>
    <name evidence="8" type="ORF">LAQU0_S11e04016g</name>
</gene>
<name>A0A0P1KV04_9SACH</name>
<dbReference type="EMBL" id="LN890568">
    <property type="protein sequence ID" value="CUS23775.1"/>
    <property type="molecule type" value="Genomic_DNA"/>
</dbReference>
<dbReference type="GO" id="GO:0005739">
    <property type="term" value="C:mitochondrion"/>
    <property type="evidence" value="ECO:0007669"/>
    <property type="project" value="UniProtKB-SubCell"/>
</dbReference>
<organism evidence="8 9">
    <name type="scientific">Lachancea quebecensis</name>
    <dbReference type="NCBI Taxonomy" id="1654605"/>
    <lineage>
        <taxon>Eukaryota</taxon>
        <taxon>Fungi</taxon>
        <taxon>Dikarya</taxon>
        <taxon>Ascomycota</taxon>
        <taxon>Saccharomycotina</taxon>
        <taxon>Saccharomycetes</taxon>
        <taxon>Saccharomycetales</taxon>
        <taxon>Saccharomycetaceae</taxon>
        <taxon>Lachancea</taxon>
    </lineage>
</organism>
<dbReference type="InterPro" id="IPR019192">
    <property type="entry name" value="Ribosomal_mL40"/>
</dbReference>
<dbReference type="PANTHER" id="PTHR39150">
    <property type="entry name" value="54S RIBOSOMAL PROTEIN L28, MITOCHONDRIAL"/>
    <property type="match status" value="1"/>
</dbReference>
<dbReference type="InterPro" id="IPR042831">
    <property type="entry name" value="Ribosomal_mL40_fung"/>
</dbReference>
<dbReference type="OrthoDB" id="2098203at2759"/>
<dbReference type="GO" id="GO:0005840">
    <property type="term" value="C:ribosome"/>
    <property type="evidence" value="ECO:0007669"/>
    <property type="project" value="UniProtKB-KW"/>
</dbReference>
<keyword evidence="4" id="KW-0689">Ribosomal protein</keyword>
<comment type="subcellular location">
    <subcellularLocation>
        <location evidence="1">Mitochondrion</location>
    </subcellularLocation>
</comment>
<dbReference type="GO" id="GO:0003735">
    <property type="term" value="F:structural constituent of ribosome"/>
    <property type="evidence" value="ECO:0007669"/>
    <property type="project" value="InterPro"/>
</dbReference>
<evidence type="ECO:0000256" key="3">
    <source>
        <dbReference type="ARBA" id="ARBA00022946"/>
    </source>
</evidence>
<dbReference type="GO" id="GO:0032543">
    <property type="term" value="P:mitochondrial translation"/>
    <property type="evidence" value="ECO:0007669"/>
    <property type="project" value="InterPro"/>
</dbReference>
<reference evidence="9" key="1">
    <citation type="submission" date="2015-10" db="EMBL/GenBank/DDBJ databases">
        <authorList>
            <person name="Devillers H."/>
        </authorList>
    </citation>
    <scope>NUCLEOTIDE SEQUENCE [LARGE SCALE GENOMIC DNA]</scope>
</reference>
<keyword evidence="6" id="KW-0687">Ribonucleoprotein</keyword>
<sequence>MSSPWSNASRKLSQPALQFVRGKRTKAKGALSPAVQRVITQLSVMSAGRKQPKMLKLSREDFIKHQTIQNCWSMYQRELREKRNEQLRLQYKSTEKAMNLLEQLDPELFETANASEAGKRFPLELKVPTEFPPNQVWYYNYKPKEEQ</sequence>
<accession>A0A0P1KV04</accession>
<evidence type="ECO:0000256" key="7">
    <source>
        <dbReference type="ARBA" id="ARBA00035192"/>
    </source>
</evidence>
<evidence type="ECO:0000256" key="1">
    <source>
        <dbReference type="ARBA" id="ARBA00004173"/>
    </source>
</evidence>
<evidence type="ECO:0000256" key="4">
    <source>
        <dbReference type="ARBA" id="ARBA00022980"/>
    </source>
</evidence>
<keyword evidence="9" id="KW-1185">Reference proteome</keyword>
<proteinExistence type="inferred from homology"/>
<comment type="similarity">
    <text evidence="2">Belongs to the mitochondrion-specific ribosomal protein mL40 family.</text>
</comment>
<dbReference type="GO" id="GO:1990904">
    <property type="term" value="C:ribonucleoprotein complex"/>
    <property type="evidence" value="ECO:0007669"/>
    <property type="project" value="UniProtKB-KW"/>
</dbReference>
<dbReference type="Proteomes" id="UP000236544">
    <property type="component" value="Unassembled WGS sequence"/>
</dbReference>
<dbReference type="FunFam" id="6.10.250.3440:FF:000001">
    <property type="entry name" value="Mitochondrial ribosomal protein L40"/>
    <property type="match status" value="1"/>
</dbReference>
<evidence type="ECO:0000256" key="5">
    <source>
        <dbReference type="ARBA" id="ARBA00023128"/>
    </source>
</evidence>
<evidence type="ECO:0000256" key="6">
    <source>
        <dbReference type="ARBA" id="ARBA00023274"/>
    </source>
</evidence>
<dbReference type="Pfam" id="PF09812">
    <property type="entry name" value="MRP-L28"/>
    <property type="match status" value="1"/>
</dbReference>
<evidence type="ECO:0000313" key="9">
    <source>
        <dbReference type="Proteomes" id="UP000236544"/>
    </source>
</evidence>
<dbReference type="Gene3D" id="6.10.250.3440">
    <property type="match status" value="1"/>
</dbReference>
<keyword evidence="5" id="KW-0496">Mitochondrion</keyword>
<evidence type="ECO:0000256" key="2">
    <source>
        <dbReference type="ARBA" id="ARBA00009360"/>
    </source>
</evidence>
<keyword evidence="3" id="KW-0809">Transit peptide</keyword>
<evidence type="ECO:0000313" key="8">
    <source>
        <dbReference type="EMBL" id="CUS23775.1"/>
    </source>
</evidence>
<dbReference type="AlphaFoldDB" id="A0A0P1KV04"/>
<dbReference type="PANTHER" id="PTHR39150:SF1">
    <property type="entry name" value="LARGE RIBOSOMAL SUBUNIT PROTEIN ML40"/>
    <property type="match status" value="1"/>
</dbReference>
<protein>
    <recommendedName>
        <fullName evidence="7">Large ribosomal subunit protein mL40</fullName>
    </recommendedName>
</protein>